<feature type="compositionally biased region" description="Basic and acidic residues" evidence="1">
    <location>
        <begin position="30"/>
        <end position="46"/>
    </location>
</feature>
<organism evidence="2 3">
    <name type="scientific">Mizuhopecten yessoensis</name>
    <name type="common">Japanese scallop</name>
    <name type="synonym">Patinopecten yessoensis</name>
    <dbReference type="NCBI Taxonomy" id="6573"/>
    <lineage>
        <taxon>Eukaryota</taxon>
        <taxon>Metazoa</taxon>
        <taxon>Spiralia</taxon>
        <taxon>Lophotrochozoa</taxon>
        <taxon>Mollusca</taxon>
        <taxon>Bivalvia</taxon>
        <taxon>Autobranchia</taxon>
        <taxon>Pteriomorphia</taxon>
        <taxon>Pectinida</taxon>
        <taxon>Pectinoidea</taxon>
        <taxon>Pectinidae</taxon>
        <taxon>Mizuhopecten</taxon>
    </lineage>
</organism>
<keyword evidence="3" id="KW-1185">Reference proteome</keyword>
<evidence type="ECO:0000313" key="2">
    <source>
        <dbReference type="EMBL" id="OWF44711.1"/>
    </source>
</evidence>
<evidence type="ECO:0000256" key="1">
    <source>
        <dbReference type="SAM" id="MobiDB-lite"/>
    </source>
</evidence>
<feature type="compositionally biased region" description="Acidic residues" evidence="1">
    <location>
        <begin position="16"/>
        <end position="29"/>
    </location>
</feature>
<gene>
    <name evidence="2" type="ORF">KP79_PYT06914</name>
</gene>
<proteinExistence type="predicted"/>
<dbReference type="EMBL" id="NEDP02004694">
    <property type="protein sequence ID" value="OWF44711.1"/>
    <property type="molecule type" value="Genomic_DNA"/>
</dbReference>
<feature type="compositionally biased region" description="Basic and acidic residues" evidence="1">
    <location>
        <begin position="1"/>
        <end position="15"/>
    </location>
</feature>
<sequence>MEIILNERDKEHDSESDGENESSSEDETYKEDKENSGPYVSKERRSSNNIRTILVLIFRNNT</sequence>
<protein>
    <submittedName>
        <fullName evidence="2">Uncharacterized protein</fullName>
    </submittedName>
</protein>
<feature type="region of interest" description="Disordered" evidence="1">
    <location>
        <begin position="1"/>
        <end position="46"/>
    </location>
</feature>
<dbReference type="Proteomes" id="UP000242188">
    <property type="component" value="Unassembled WGS sequence"/>
</dbReference>
<dbReference type="AlphaFoldDB" id="A0A210Q7L3"/>
<name>A0A210Q7L3_MIZYE</name>
<accession>A0A210Q7L3</accession>
<comment type="caution">
    <text evidence="2">The sequence shown here is derived from an EMBL/GenBank/DDBJ whole genome shotgun (WGS) entry which is preliminary data.</text>
</comment>
<evidence type="ECO:0000313" key="3">
    <source>
        <dbReference type="Proteomes" id="UP000242188"/>
    </source>
</evidence>
<reference evidence="2 3" key="1">
    <citation type="journal article" date="2017" name="Nat. Ecol. Evol.">
        <title>Scallop genome provides insights into evolution of bilaterian karyotype and development.</title>
        <authorList>
            <person name="Wang S."/>
            <person name="Zhang J."/>
            <person name="Jiao W."/>
            <person name="Li J."/>
            <person name="Xun X."/>
            <person name="Sun Y."/>
            <person name="Guo X."/>
            <person name="Huan P."/>
            <person name="Dong B."/>
            <person name="Zhang L."/>
            <person name="Hu X."/>
            <person name="Sun X."/>
            <person name="Wang J."/>
            <person name="Zhao C."/>
            <person name="Wang Y."/>
            <person name="Wang D."/>
            <person name="Huang X."/>
            <person name="Wang R."/>
            <person name="Lv J."/>
            <person name="Li Y."/>
            <person name="Zhang Z."/>
            <person name="Liu B."/>
            <person name="Lu W."/>
            <person name="Hui Y."/>
            <person name="Liang J."/>
            <person name="Zhou Z."/>
            <person name="Hou R."/>
            <person name="Li X."/>
            <person name="Liu Y."/>
            <person name="Li H."/>
            <person name="Ning X."/>
            <person name="Lin Y."/>
            <person name="Zhao L."/>
            <person name="Xing Q."/>
            <person name="Dou J."/>
            <person name="Li Y."/>
            <person name="Mao J."/>
            <person name="Guo H."/>
            <person name="Dou H."/>
            <person name="Li T."/>
            <person name="Mu C."/>
            <person name="Jiang W."/>
            <person name="Fu Q."/>
            <person name="Fu X."/>
            <person name="Miao Y."/>
            <person name="Liu J."/>
            <person name="Yu Q."/>
            <person name="Li R."/>
            <person name="Liao H."/>
            <person name="Li X."/>
            <person name="Kong Y."/>
            <person name="Jiang Z."/>
            <person name="Chourrout D."/>
            <person name="Li R."/>
            <person name="Bao Z."/>
        </authorList>
    </citation>
    <scope>NUCLEOTIDE SEQUENCE [LARGE SCALE GENOMIC DNA]</scope>
    <source>
        <strain evidence="2 3">PY_sf001</strain>
    </source>
</reference>